<dbReference type="GeneID" id="93791100"/>
<evidence type="ECO:0000259" key="13">
    <source>
        <dbReference type="Pfam" id="PF24708"/>
    </source>
</evidence>
<keyword evidence="7" id="KW-0378">Hydrolase</keyword>
<sequence>MENNQGNKRYSIRKYSIGVVSVLAATTFFVSTHDAQAAEQVTNGNHVPAAVVQKGEQSTPNDVNGVTKKEIPAEKLQPATNQQPDQQPNVKPAELTQSNAAKPTVQPAPELTPAEQQDHTNTHQGHIDKVADASHAASLTDRQSNKEIPLTPIEPAHNTKPDATATDKNTEVNDNHPGNDDNATNVVTNKNNDTQHATASNQAPRALVQDQDKSNSDITTQNQDQQTAQNVLPKTDVDAHNNGKDKQPATQVDNKKAKSDFKDVTQASPVDKNENKAKAVPQSRPVARTSTPAPVADAQKPHAPQVGQAQHVNKYPIVLVHGFLGLVGDNTIPFLIPNYWGGNKYNVVSDLKNKGYDIYQASVGAFGSNYDRAVELYYYIKGGRVDYGAAHAAKYGHERYGKTYKGIMPDWAPGKKIHLIGHSMGGQTIRLMEQFLRNGNQEEIDYYKKHGGEISPLFLGGQDNMIASITTLATPHNGSQAADKIANTDIVRNIMFALNRFTGNKNSTLDLGLTQWGLKQKPGESRIDYIKRVSNSRIWTTTDNAAYDLTLEGAAKLNAMTDLNPNITYTTYTGVASHPGPLGNENPNTSVFPLMDITSTIVGHDANVEWRKNDGVVPVISSLHPTNQAYVDISTDDPGTRKGIWQVRPVMQGWDHTDFIGNDVFDFKRTGAELANFYMGIVNNLLGVEALDGKSS</sequence>
<dbReference type="InterPro" id="IPR056304">
    <property type="entry name" value="Lip-like_C"/>
</dbReference>
<feature type="domain" description="Lipase-like C-terminal" evidence="13">
    <location>
        <begin position="313"/>
        <end position="691"/>
    </location>
</feature>
<evidence type="ECO:0000256" key="6">
    <source>
        <dbReference type="ARBA" id="ARBA00022729"/>
    </source>
</evidence>
<dbReference type="InterPro" id="IPR005877">
    <property type="entry name" value="YSIRK_signal_dom"/>
</dbReference>
<evidence type="ECO:0000256" key="1">
    <source>
        <dbReference type="ARBA" id="ARBA00001024"/>
    </source>
</evidence>
<dbReference type="RefSeq" id="WP_126496491.1">
    <property type="nucleotide sequence ID" value="NZ_CALYEE010000015.1"/>
</dbReference>
<evidence type="ECO:0000256" key="10">
    <source>
        <dbReference type="SAM" id="MobiDB-lite"/>
    </source>
</evidence>
<name>A0ABX0G157_STASC</name>
<evidence type="ECO:0000256" key="11">
    <source>
        <dbReference type="SAM" id="SignalP"/>
    </source>
</evidence>
<keyword evidence="8" id="KW-0442">Lipid degradation</keyword>
<feature type="compositionally biased region" description="Polar residues" evidence="10">
    <location>
        <begin position="181"/>
        <end position="203"/>
    </location>
</feature>
<keyword evidence="5" id="KW-0964">Secreted</keyword>
<evidence type="ECO:0000256" key="2">
    <source>
        <dbReference type="ARBA" id="ARBA00004613"/>
    </source>
</evidence>
<feature type="compositionally biased region" description="Polar residues" evidence="10">
    <location>
        <begin position="78"/>
        <end position="92"/>
    </location>
</feature>
<comment type="catalytic activity">
    <reaction evidence="1">
        <text>a triacylglycerol + H2O = a diacylglycerol + a fatty acid + H(+)</text>
        <dbReference type="Rhea" id="RHEA:12044"/>
        <dbReference type="ChEBI" id="CHEBI:15377"/>
        <dbReference type="ChEBI" id="CHEBI:15378"/>
        <dbReference type="ChEBI" id="CHEBI:17855"/>
        <dbReference type="ChEBI" id="CHEBI:18035"/>
        <dbReference type="ChEBI" id="CHEBI:28868"/>
        <dbReference type="EC" id="3.1.1.3"/>
    </reaction>
</comment>
<feature type="domain" description="YSIRK Gram-positive signal peptide" evidence="12">
    <location>
        <begin position="9"/>
        <end position="30"/>
    </location>
</feature>
<keyword evidence="9" id="KW-0443">Lipid metabolism</keyword>
<evidence type="ECO:0000256" key="3">
    <source>
        <dbReference type="ARBA" id="ARBA00010701"/>
    </source>
</evidence>
<evidence type="ECO:0000256" key="5">
    <source>
        <dbReference type="ARBA" id="ARBA00022525"/>
    </source>
</evidence>
<feature type="chain" id="PRO_5047229212" description="triacylglycerol lipase" evidence="11">
    <location>
        <begin position="38"/>
        <end position="696"/>
    </location>
</feature>
<dbReference type="EMBL" id="POVK01000030">
    <property type="protein sequence ID" value="NHA34661.1"/>
    <property type="molecule type" value="Genomic_DNA"/>
</dbReference>
<dbReference type="NCBIfam" id="TIGR01168">
    <property type="entry name" value="YSIRK_signal"/>
    <property type="match status" value="1"/>
</dbReference>
<feature type="signal peptide" evidence="11">
    <location>
        <begin position="1"/>
        <end position="37"/>
    </location>
</feature>
<evidence type="ECO:0000256" key="4">
    <source>
        <dbReference type="ARBA" id="ARBA00013279"/>
    </source>
</evidence>
<dbReference type="PANTHER" id="PTHR34043">
    <property type="entry name" value="ALPHA/BETA-HYDROLASES SUPERFAMILY PROTEIN"/>
    <property type="match status" value="1"/>
</dbReference>
<evidence type="ECO:0000313" key="14">
    <source>
        <dbReference type="EMBL" id="NHA34661.1"/>
    </source>
</evidence>
<proteinExistence type="inferred from homology"/>
<comment type="caution">
    <text evidence="14">The sequence shown here is derived from an EMBL/GenBank/DDBJ whole genome shotgun (WGS) entry which is preliminary data.</text>
</comment>
<feature type="region of interest" description="Disordered" evidence="10">
    <location>
        <begin position="72"/>
        <end position="92"/>
    </location>
</feature>
<feature type="compositionally biased region" description="Basic and acidic residues" evidence="10">
    <location>
        <begin position="235"/>
        <end position="263"/>
    </location>
</feature>
<evidence type="ECO:0000256" key="8">
    <source>
        <dbReference type="ARBA" id="ARBA00022963"/>
    </source>
</evidence>
<dbReference type="NCBIfam" id="NF047351">
    <property type="entry name" value="lipase_YSIRK_Sa"/>
    <property type="match status" value="1"/>
</dbReference>
<comment type="similarity">
    <text evidence="3">Belongs to the AB hydrolase superfamily. Lipase family.</text>
</comment>
<feature type="compositionally biased region" description="Basic and acidic residues" evidence="10">
    <location>
        <begin position="168"/>
        <end position="179"/>
    </location>
</feature>
<evidence type="ECO:0000313" key="15">
    <source>
        <dbReference type="Proteomes" id="UP000572988"/>
    </source>
</evidence>
<accession>A0ABX0G157</accession>
<feature type="region of interest" description="Disordered" evidence="10">
    <location>
        <begin position="136"/>
        <end position="305"/>
    </location>
</feature>
<dbReference type="Gene3D" id="3.40.50.1820">
    <property type="entry name" value="alpha/beta hydrolase"/>
    <property type="match status" value="1"/>
</dbReference>
<evidence type="ECO:0000259" key="12">
    <source>
        <dbReference type="Pfam" id="PF04650"/>
    </source>
</evidence>
<evidence type="ECO:0000256" key="7">
    <source>
        <dbReference type="ARBA" id="ARBA00022801"/>
    </source>
</evidence>
<evidence type="ECO:0000256" key="9">
    <source>
        <dbReference type="ARBA" id="ARBA00023098"/>
    </source>
</evidence>
<keyword evidence="6 11" id="KW-0732">Signal</keyword>
<reference evidence="14 15" key="1">
    <citation type="submission" date="2018-01" db="EMBL/GenBank/DDBJ databases">
        <title>Complete genome sequence of Staphylococcus Scheliferi isolated from human.</title>
        <authorList>
            <person name="Abouelkhair M.A."/>
            <person name="Bemis D.A."/>
            <person name="Kania S.A."/>
        </authorList>
    </citation>
    <scope>NUCLEOTIDE SEQUENCE [LARGE SCALE GENOMIC DNA]</scope>
    <source>
        <strain evidence="14 15">ATCC 43808</strain>
    </source>
</reference>
<feature type="compositionally biased region" description="Low complexity" evidence="10">
    <location>
        <begin position="219"/>
        <end position="230"/>
    </location>
</feature>
<dbReference type="Proteomes" id="UP000572988">
    <property type="component" value="Unassembled WGS sequence"/>
</dbReference>
<comment type="subcellular location">
    <subcellularLocation>
        <location evidence="2">Secreted</location>
    </subcellularLocation>
</comment>
<keyword evidence="15" id="KW-1185">Reference proteome</keyword>
<dbReference type="SUPFAM" id="SSF53474">
    <property type="entry name" value="alpha/beta-Hydrolases"/>
    <property type="match status" value="1"/>
</dbReference>
<dbReference type="InterPro" id="IPR029058">
    <property type="entry name" value="AB_hydrolase_fold"/>
</dbReference>
<organism evidence="14 15">
    <name type="scientific">Staphylococcus schleiferi</name>
    <dbReference type="NCBI Taxonomy" id="1295"/>
    <lineage>
        <taxon>Bacteria</taxon>
        <taxon>Bacillati</taxon>
        <taxon>Bacillota</taxon>
        <taxon>Bacilli</taxon>
        <taxon>Bacillales</taxon>
        <taxon>Staphylococcaceae</taxon>
        <taxon>Staphylococcus</taxon>
    </lineage>
</organism>
<dbReference type="Pfam" id="PF04650">
    <property type="entry name" value="YSIRK_signal"/>
    <property type="match status" value="1"/>
</dbReference>
<protein>
    <recommendedName>
        <fullName evidence="4">triacylglycerol lipase</fullName>
        <ecNumber evidence="4">3.1.1.3</ecNumber>
    </recommendedName>
</protein>
<dbReference type="PANTHER" id="PTHR34043:SF3">
    <property type="entry name" value="ALPHA_BETA-HYDROLASES SUPERFAMILY PROTEIN"/>
    <property type="match status" value="1"/>
</dbReference>
<dbReference type="Pfam" id="PF24708">
    <property type="entry name" value="Lip_C"/>
    <property type="match status" value="1"/>
</dbReference>
<dbReference type="EC" id="3.1.1.3" evidence="4"/>
<gene>
    <name evidence="14" type="ORF">C1O36_09065</name>
</gene>